<dbReference type="InterPro" id="IPR004417">
    <property type="entry name" value="TrmFO"/>
</dbReference>
<evidence type="ECO:0000256" key="3">
    <source>
        <dbReference type="ARBA" id="ARBA00022603"/>
    </source>
</evidence>
<keyword evidence="6 10" id="KW-0819">tRNA processing</keyword>
<evidence type="ECO:0000256" key="2">
    <source>
        <dbReference type="ARBA" id="ARBA00022490"/>
    </source>
</evidence>
<comment type="similarity">
    <text evidence="10">Belongs to the MnmG family. TrmFO subfamily.</text>
</comment>
<dbReference type="SUPFAM" id="SSF51905">
    <property type="entry name" value="FAD/NAD(P)-binding domain"/>
    <property type="match status" value="1"/>
</dbReference>
<comment type="cofactor">
    <cofactor evidence="1 10">
        <name>FAD</name>
        <dbReference type="ChEBI" id="CHEBI:57692"/>
    </cofactor>
</comment>
<evidence type="ECO:0000256" key="6">
    <source>
        <dbReference type="ARBA" id="ARBA00022694"/>
    </source>
</evidence>
<dbReference type="EMBL" id="JBHTMO010000001">
    <property type="protein sequence ID" value="MFD1392022.1"/>
    <property type="molecule type" value="Genomic_DNA"/>
</dbReference>
<dbReference type="EC" id="2.1.1.74" evidence="10"/>
<gene>
    <name evidence="10 12" type="primary">trmFO</name>
    <name evidence="12" type="ORF">ACFQ3L_00265</name>
</gene>
<dbReference type="InterPro" id="IPR020595">
    <property type="entry name" value="MnmG-rel_CS"/>
</dbReference>
<dbReference type="InterPro" id="IPR040131">
    <property type="entry name" value="MnmG_N"/>
</dbReference>
<evidence type="ECO:0000313" key="12">
    <source>
        <dbReference type="EMBL" id="MFD1392022.1"/>
    </source>
</evidence>
<keyword evidence="8 10" id="KW-0521">NADP</keyword>
<keyword evidence="13" id="KW-1185">Reference proteome</keyword>
<feature type="binding site" evidence="10">
    <location>
        <begin position="8"/>
        <end position="13"/>
    </location>
    <ligand>
        <name>FAD</name>
        <dbReference type="ChEBI" id="CHEBI:57692"/>
    </ligand>
</feature>
<reference evidence="13" key="1">
    <citation type="journal article" date="2019" name="Int. J. Syst. Evol. Microbiol.">
        <title>The Global Catalogue of Microorganisms (GCM) 10K type strain sequencing project: providing services to taxonomists for standard genome sequencing and annotation.</title>
        <authorList>
            <consortium name="The Broad Institute Genomics Platform"/>
            <consortium name="The Broad Institute Genome Sequencing Center for Infectious Disease"/>
            <person name="Wu L."/>
            <person name="Ma J."/>
        </authorList>
    </citation>
    <scope>NUCLEOTIDE SEQUENCE [LARGE SCALE GENOMIC DNA]</scope>
    <source>
        <strain evidence="13">CCM 8911</strain>
    </source>
</reference>
<dbReference type="RefSeq" id="WP_125584481.1">
    <property type="nucleotide sequence ID" value="NZ_JBHTMO010000001.1"/>
</dbReference>
<accession>A0ABW4B785</accession>
<evidence type="ECO:0000256" key="4">
    <source>
        <dbReference type="ARBA" id="ARBA00022630"/>
    </source>
</evidence>
<evidence type="ECO:0000259" key="11">
    <source>
        <dbReference type="Pfam" id="PF01134"/>
    </source>
</evidence>
<sequence>MPTVNVIGAGLAGSEAAWQIAQRGVDVNLYEMRPQTLTPAHHTSQFAELVCTNSLRANAVTNAVGLLKEEMRRLDSVIMHSADAHSVPAGGALAVDRDSFSAEVTERLRDHPRIHVISEVVDDFPAGITVVATGPLTAEGLAKRIVALNGEDGLHFFDAAAPIVDASSIDTDIAFKQSRYDTGEAAYYNCPMSRDEYYAFQDALVGAEVAAGHEFEDLKVFEGCMPVEVMAQRGRRTLLFGPLKPVGLNDPRTGKPPFAVVQLRQDDAAASLYNIVGFQTHLKWGEQKRVFRMIPGLEHAEFVRYGVMHRNTYMNSPVVLKDTYESSKRPGLFFAGQMTGVEGYVESAASGLIAGINAAHLALGEATETFPAETEMGAMAHYITHTSPRHFQPMNANFGIMPALLPLIKNKLERNQAYADRALAALAARTVQPA</sequence>
<evidence type="ECO:0000256" key="8">
    <source>
        <dbReference type="ARBA" id="ARBA00022857"/>
    </source>
</evidence>
<evidence type="ECO:0000256" key="5">
    <source>
        <dbReference type="ARBA" id="ARBA00022679"/>
    </source>
</evidence>
<feature type="domain" description="MnmG N-terminal" evidence="11">
    <location>
        <begin position="4"/>
        <end position="365"/>
    </location>
</feature>
<keyword evidence="9 10" id="KW-0520">NAD</keyword>
<evidence type="ECO:0000313" key="13">
    <source>
        <dbReference type="Proteomes" id="UP001597249"/>
    </source>
</evidence>
<keyword evidence="4 10" id="KW-0285">Flavoprotein</keyword>
<keyword evidence="2 10" id="KW-0963">Cytoplasm</keyword>
<evidence type="ECO:0000256" key="9">
    <source>
        <dbReference type="ARBA" id="ARBA00023027"/>
    </source>
</evidence>
<dbReference type="PANTHER" id="PTHR11806">
    <property type="entry name" value="GLUCOSE INHIBITED DIVISION PROTEIN A"/>
    <property type="match status" value="1"/>
</dbReference>
<dbReference type="NCBIfam" id="NF003739">
    <property type="entry name" value="PRK05335.1"/>
    <property type="match status" value="1"/>
</dbReference>
<dbReference type="HAMAP" id="MF_01037">
    <property type="entry name" value="TrmFO"/>
    <property type="match status" value="1"/>
</dbReference>
<evidence type="ECO:0000256" key="7">
    <source>
        <dbReference type="ARBA" id="ARBA00022827"/>
    </source>
</evidence>
<organism evidence="12 13">
    <name type="scientific">Lacticaseibacillus jixianensis</name>
    <dbReference type="NCBI Taxonomy" id="2486012"/>
    <lineage>
        <taxon>Bacteria</taxon>
        <taxon>Bacillati</taxon>
        <taxon>Bacillota</taxon>
        <taxon>Bacilli</taxon>
        <taxon>Lactobacillales</taxon>
        <taxon>Lactobacillaceae</taxon>
        <taxon>Lacticaseibacillus</taxon>
    </lineage>
</organism>
<keyword evidence="7 10" id="KW-0274">FAD</keyword>
<dbReference type="Proteomes" id="UP001597249">
    <property type="component" value="Unassembled WGS sequence"/>
</dbReference>
<keyword evidence="3 10" id="KW-0489">Methyltransferase</keyword>
<dbReference type="Pfam" id="PF01134">
    <property type="entry name" value="GIDA"/>
    <property type="match status" value="1"/>
</dbReference>
<comment type="subcellular location">
    <subcellularLocation>
        <location evidence="10">Cytoplasm</location>
    </subcellularLocation>
</comment>
<dbReference type="InterPro" id="IPR002218">
    <property type="entry name" value="MnmG-rel"/>
</dbReference>
<comment type="catalytic activity">
    <reaction evidence="10">
        <text>uridine(54) in tRNA + (6R)-5,10-methylene-5,6,7,8-tetrahydrofolate + NADPH + H(+) = 5-methyluridine(54) in tRNA + (6S)-5,6,7,8-tetrahydrofolate + NADP(+)</text>
        <dbReference type="Rhea" id="RHEA:62372"/>
        <dbReference type="Rhea" id="RHEA-COMP:10167"/>
        <dbReference type="Rhea" id="RHEA-COMP:10193"/>
        <dbReference type="ChEBI" id="CHEBI:15378"/>
        <dbReference type="ChEBI" id="CHEBI:15636"/>
        <dbReference type="ChEBI" id="CHEBI:57453"/>
        <dbReference type="ChEBI" id="CHEBI:57783"/>
        <dbReference type="ChEBI" id="CHEBI:58349"/>
        <dbReference type="ChEBI" id="CHEBI:65315"/>
        <dbReference type="ChEBI" id="CHEBI:74447"/>
        <dbReference type="EC" id="2.1.1.74"/>
    </reaction>
</comment>
<name>A0ABW4B785_9LACO</name>
<evidence type="ECO:0000256" key="10">
    <source>
        <dbReference type="HAMAP-Rule" id="MF_01037"/>
    </source>
</evidence>
<comment type="function">
    <text evidence="10">Catalyzes the folate-dependent formation of 5-methyl-uridine at position 54 (M-5-U54) in all tRNAs.</text>
</comment>
<keyword evidence="5 10" id="KW-0808">Transferase</keyword>
<dbReference type="Gene3D" id="3.50.50.60">
    <property type="entry name" value="FAD/NAD(P)-binding domain"/>
    <property type="match status" value="2"/>
</dbReference>
<dbReference type="PROSITE" id="PS01281">
    <property type="entry name" value="GIDA_2"/>
    <property type="match status" value="1"/>
</dbReference>
<dbReference type="NCBIfam" id="TIGR00137">
    <property type="entry name" value="gid_trmFO"/>
    <property type="match status" value="1"/>
</dbReference>
<comment type="caution">
    <text evidence="12">The sequence shown here is derived from an EMBL/GenBank/DDBJ whole genome shotgun (WGS) entry which is preliminary data.</text>
</comment>
<protein>
    <recommendedName>
        <fullName evidence="10">Methylenetetrahydrofolate--tRNA-(uracil-5-)-methyltransferase TrmFO</fullName>
        <ecNumber evidence="10">2.1.1.74</ecNumber>
    </recommendedName>
    <alternativeName>
        <fullName evidence="10">Folate-dependent tRNA (uracil-5-)-methyltransferase</fullName>
    </alternativeName>
    <alternativeName>
        <fullName evidence="10">Folate-dependent tRNA(M-5-U54)-methyltransferase</fullName>
    </alternativeName>
</protein>
<proteinExistence type="inferred from homology"/>
<evidence type="ECO:0000256" key="1">
    <source>
        <dbReference type="ARBA" id="ARBA00001974"/>
    </source>
</evidence>
<comment type="catalytic activity">
    <reaction evidence="10">
        <text>uridine(54) in tRNA + (6R)-5,10-methylene-5,6,7,8-tetrahydrofolate + NADH + H(+) = 5-methyluridine(54) in tRNA + (6S)-5,6,7,8-tetrahydrofolate + NAD(+)</text>
        <dbReference type="Rhea" id="RHEA:16873"/>
        <dbReference type="Rhea" id="RHEA-COMP:10167"/>
        <dbReference type="Rhea" id="RHEA-COMP:10193"/>
        <dbReference type="ChEBI" id="CHEBI:15378"/>
        <dbReference type="ChEBI" id="CHEBI:15636"/>
        <dbReference type="ChEBI" id="CHEBI:57453"/>
        <dbReference type="ChEBI" id="CHEBI:57540"/>
        <dbReference type="ChEBI" id="CHEBI:57945"/>
        <dbReference type="ChEBI" id="CHEBI:65315"/>
        <dbReference type="ChEBI" id="CHEBI:74447"/>
        <dbReference type="EC" id="2.1.1.74"/>
    </reaction>
</comment>
<dbReference type="PANTHER" id="PTHR11806:SF2">
    <property type="entry name" value="METHYLENETETRAHYDROFOLATE--TRNA-(URACIL-5-)-METHYLTRANSFERASE TRMFO"/>
    <property type="match status" value="1"/>
</dbReference>
<dbReference type="InterPro" id="IPR036188">
    <property type="entry name" value="FAD/NAD-bd_sf"/>
</dbReference>